<keyword evidence="2" id="KW-1185">Reference proteome</keyword>
<dbReference type="Proteomes" id="UP001500840">
    <property type="component" value="Unassembled WGS sequence"/>
</dbReference>
<protein>
    <submittedName>
        <fullName evidence="1">Uncharacterized protein</fullName>
    </submittedName>
</protein>
<reference evidence="2" key="1">
    <citation type="journal article" date="2019" name="Int. J. Syst. Evol. Microbiol.">
        <title>The Global Catalogue of Microorganisms (GCM) 10K type strain sequencing project: providing services to taxonomists for standard genome sequencing and annotation.</title>
        <authorList>
            <consortium name="The Broad Institute Genomics Platform"/>
            <consortium name="The Broad Institute Genome Sequencing Center for Infectious Disease"/>
            <person name="Wu L."/>
            <person name="Ma J."/>
        </authorList>
    </citation>
    <scope>NUCLEOTIDE SEQUENCE [LARGE SCALE GENOMIC DNA]</scope>
    <source>
        <strain evidence="2">JCM 17759</strain>
    </source>
</reference>
<organism evidence="1 2">
    <name type="scientific">Novipirellula rosea</name>
    <dbReference type="NCBI Taxonomy" id="1031540"/>
    <lineage>
        <taxon>Bacteria</taxon>
        <taxon>Pseudomonadati</taxon>
        <taxon>Planctomycetota</taxon>
        <taxon>Planctomycetia</taxon>
        <taxon>Pirellulales</taxon>
        <taxon>Pirellulaceae</taxon>
        <taxon>Novipirellula</taxon>
    </lineage>
</organism>
<comment type="caution">
    <text evidence="1">The sequence shown here is derived from an EMBL/GenBank/DDBJ whole genome shotgun (WGS) entry which is preliminary data.</text>
</comment>
<dbReference type="EMBL" id="BAABGA010000035">
    <property type="protein sequence ID" value="GAA4454925.1"/>
    <property type="molecule type" value="Genomic_DNA"/>
</dbReference>
<gene>
    <name evidence="1" type="ORF">GCM10023156_28150</name>
</gene>
<accession>A0ABP8MUA6</accession>
<sequence>MATHTLGELVQEVEYTNSKQHTAFMTGQIRCEESGAGEIVAVLFDANGERKSELAAGAHQHGDTRVACNTLTMPVPPRWTVKGYRIETQSAIQTQWAEID</sequence>
<evidence type="ECO:0000313" key="1">
    <source>
        <dbReference type="EMBL" id="GAA4454925.1"/>
    </source>
</evidence>
<evidence type="ECO:0000313" key="2">
    <source>
        <dbReference type="Proteomes" id="UP001500840"/>
    </source>
</evidence>
<proteinExistence type="predicted"/>
<dbReference type="RefSeq" id="WP_339941920.1">
    <property type="nucleotide sequence ID" value="NZ_BAABGA010000035.1"/>
</dbReference>
<name>A0ABP8MUA6_9BACT</name>